<gene>
    <name evidence="2" type="ORF">H2200_000404</name>
</gene>
<feature type="compositionally biased region" description="Basic and acidic residues" evidence="1">
    <location>
        <begin position="442"/>
        <end position="452"/>
    </location>
</feature>
<name>A0AA38XNC9_9EURO</name>
<keyword evidence="3" id="KW-1185">Reference proteome</keyword>
<proteinExistence type="predicted"/>
<feature type="compositionally biased region" description="Acidic residues" evidence="1">
    <location>
        <begin position="432"/>
        <end position="441"/>
    </location>
</feature>
<dbReference type="Proteomes" id="UP001172673">
    <property type="component" value="Unassembled WGS sequence"/>
</dbReference>
<feature type="compositionally biased region" description="Acidic residues" evidence="1">
    <location>
        <begin position="108"/>
        <end position="121"/>
    </location>
</feature>
<protein>
    <submittedName>
        <fullName evidence="2">Uncharacterized protein</fullName>
    </submittedName>
</protein>
<feature type="region of interest" description="Disordered" evidence="1">
    <location>
        <begin position="624"/>
        <end position="740"/>
    </location>
</feature>
<feature type="compositionally biased region" description="Acidic residues" evidence="1">
    <location>
        <begin position="628"/>
        <end position="637"/>
    </location>
</feature>
<feature type="compositionally biased region" description="Polar residues" evidence="1">
    <location>
        <begin position="468"/>
        <end position="487"/>
    </location>
</feature>
<accession>A0AA38XNC9</accession>
<comment type="caution">
    <text evidence="2">The sequence shown here is derived from an EMBL/GenBank/DDBJ whole genome shotgun (WGS) entry which is preliminary data.</text>
</comment>
<reference evidence="2" key="1">
    <citation type="submission" date="2022-10" db="EMBL/GenBank/DDBJ databases">
        <title>Culturing micro-colonial fungi from biological soil crusts in the Mojave desert and describing Neophaeococcomyces mojavensis, and introducing the new genera and species Taxawa tesnikishii.</title>
        <authorList>
            <person name="Kurbessoian T."/>
            <person name="Stajich J.E."/>
        </authorList>
    </citation>
    <scope>NUCLEOTIDE SEQUENCE</scope>
    <source>
        <strain evidence="2">TK_41</strain>
    </source>
</reference>
<dbReference type="Pfam" id="PF10336">
    <property type="entry name" value="DUF2420"/>
    <property type="match status" value="1"/>
</dbReference>
<dbReference type="InterPro" id="IPR018822">
    <property type="entry name" value="UPF0646"/>
</dbReference>
<feature type="compositionally biased region" description="Basic and acidic residues" evidence="1">
    <location>
        <begin position="708"/>
        <end position="719"/>
    </location>
</feature>
<feature type="compositionally biased region" description="Low complexity" evidence="1">
    <location>
        <begin position="88"/>
        <end position="97"/>
    </location>
</feature>
<dbReference type="EMBL" id="JAPDRK010000001">
    <property type="protein sequence ID" value="KAJ9616685.1"/>
    <property type="molecule type" value="Genomic_DNA"/>
</dbReference>
<evidence type="ECO:0000313" key="3">
    <source>
        <dbReference type="Proteomes" id="UP001172673"/>
    </source>
</evidence>
<evidence type="ECO:0000256" key="1">
    <source>
        <dbReference type="SAM" id="MobiDB-lite"/>
    </source>
</evidence>
<feature type="region of interest" description="Disordered" evidence="1">
    <location>
        <begin position="84"/>
        <end position="193"/>
    </location>
</feature>
<sequence>MTAIPSFAFPDVDASHLDDKMDVASSPFRQADDIDIDLDSVRDPSVIGSVHDEMFDDPIMPADEDLDVMQDHFEDALADDDMIDDTTQDASAQQDPDYNMEGSGPVLGDEDEDILYEDEEETKPLPAQNEGTVEYNDDQAPQDYQEVAAEVILDELDHNPTPQEPEQDLSATNDSENRHISIGPVTGDQIANNLDQDQSLDASQDQVAEQNESYLHQQEQLAQDDELVEYLEQPEHSIADEESPDRQNKDQDVQDGLAITGPEAEASAGVEESEVQHEHSVVVKDDDKTIHPVTVVYLEDEMSLFPPMLGDSSSMYFLSDSTLAAEPLERMLSECRAILGTTLDHHDELVLDVPSLGLHICEDSKYAAQITLAEILDVYLHLCRNDEGKQAKPLYCYLSSRVSLASQYAYLTSAGGEGKTYAEIATDHLDTPEPDDEDAERADETENQHEDSGLPQPELGADVEQTDHNGQMTDQNLEDPTQSSVSAESGPRHVASQASDAGGEPALDADPNETVAESEAPEQVDTHKEDYVQDFEQEQSYDQYQAPEPTSGETGHVPDVVNVANEDAEDGSNSSHTLQGDVAEADLKTSSAEIPDAEAAGLYEYDEQGEDLFHSEEGTLELQPEYEPYGEDELYNAEDEHLELLEQDESDLPAADQGTTARPTNEQDLSQDFLQLPDSGEVTGKVKPESSPGADALVSGNLSPPLTPKHDKQSKRKAEDDDEFLFLDLDTPDAKRQRST</sequence>
<evidence type="ECO:0000313" key="2">
    <source>
        <dbReference type="EMBL" id="KAJ9616685.1"/>
    </source>
</evidence>
<feature type="compositionally biased region" description="Polar residues" evidence="1">
    <location>
        <begin position="657"/>
        <end position="673"/>
    </location>
</feature>
<feature type="region of interest" description="Disordered" evidence="1">
    <location>
        <begin position="428"/>
        <end position="582"/>
    </location>
</feature>
<dbReference type="AlphaFoldDB" id="A0AA38XNC9"/>
<organism evidence="2 3">
    <name type="scientific">Cladophialophora chaetospira</name>
    <dbReference type="NCBI Taxonomy" id="386627"/>
    <lineage>
        <taxon>Eukaryota</taxon>
        <taxon>Fungi</taxon>
        <taxon>Dikarya</taxon>
        <taxon>Ascomycota</taxon>
        <taxon>Pezizomycotina</taxon>
        <taxon>Eurotiomycetes</taxon>
        <taxon>Chaetothyriomycetidae</taxon>
        <taxon>Chaetothyriales</taxon>
        <taxon>Herpotrichiellaceae</taxon>
        <taxon>Cladophialophora</taxon>
    </lineage>
</organism>